<evidence type="ECO:0000313" key="2">
    <source>
        <dbReference type="EMBL" id="CAL6100842.1"/>
    </source>
</evidence>
<comment type="caution">
    <text evidence="1">The sequence shown here is derived from an EMBL/GenBank/DDBJ whole genome shotgun (WGS) entry which is preliminary data.</text>
</comment>
<evidence type="ECO:0000313" key="1">
    <source>
        <dbReference type="EMBL" id="CAI9913248.1"/>
    </source>
</evidence>
<name>A0AA86N5P3_9EUKA</name>
<keyword evidence="3" id="KW-1185">Reference proteome</keyword>
<organism evidence="1">
    <name type="scientific">Hexamita inflata</name>
    <dbReference type="NCBI Taxonomy" id="28002"/>
    <lineage>
        <taxon>Eukaryota</taxon>
        <taxon>Metamonada</taxon>
        <taxon>Diplomonadida</taxon>
        <taxon>Hexamitidae</taxon>
        <taxon>Hexamitinae</taxon>
        <taxon>Hexamita</taxon>
    </lineage>
</organism>
<evidence type="ECO:0000313" key="3">
    <source>
        <dbReference type="Proteomes" id="UP001642409"/>
    </source>
</evidence>
<reference evidence="2 3" key="2">
    <citation type="submission" date="2024-07" db="EMBL/GenBank/DDBJ databases">
        <authorList>
            <person name="Akdeniz Z."/>
        </authorList>
    </citation>
    <scope>NUCLEOTIDE SEQUENCE [LARGE SCALE GENOMIC DNA]</scope>
</reference>
<dbReference type="EMBL" id="CAXDID020000534">
    <property type="protein sequence ID" value="CAL6100842.1"/>
    <property type="molecule type" value="Genomic_DNA"/>
</dbReference>
<gene>
    <name evidence="2" type="ORF">HINF_LOCUS70748</name>
    <name evidence="1" type="ORF">HINF_LOCUS893</name>
</gene>
<dbReference type="EMBL" id="CATOUU010000021">
    <property type="protein sequence ID" value="CAI9913248.1"/>
    <property type="molecule type" value="Genomic_DNA"/>
</dbReference>
<protein>
    <submittedName>
        <fullName evidence="2">Hypothetical_protein</fullName>
    </submittedName>
</protein>
<proteinExistence type="predicted"/>
<dbReference type="AlphaFoldDB" id="A0AA86N5P3"/>
<sequence length="141" mass="16523">MHNVSFIDVNLFKIVILETTKLQIEKQKKQNFSECNLSNQEVPTPDKLQFYNKILSVHSSHKQIKKIMNDNKSTNFRTSLAQKKNVISTMLNYQIQTLNKQVDMLIQIVRILSRFLSQIILNINIRNNSFGIENEELKMNV</sequence>
<accession>A0AA86N5P3</accession>
<reference evidence="1" key="1">
    <citation type="submission" date="2023-06" db="EMBL/GenBank/DDBJ databases">
        <authorList>
            <person name="Kurt Z."/>
        </authorList>
    </citation>
    <scope>NUCLEOTIDE SEQUENCE</scope>
</reference>
<dbReference type="Proteomes" id="UP001642409">
    <property type="component" value="Unassembled WGS sequence"/>
</dbReference>